<dbReference type="GO" id="GO:0005524">
    <property type="term" value="F:ATP binding"/>
    <property type="evidence" value="ECO:0007669"/>
    <property type="project" value="UniProtKB-KW"/>
</dbReference>
<dbReference type="Pfam" id="PF03129">
    <property type="entry name" value="HGTP_anticodon"/>
    <property type="match status" value="1"/>
</dbReference>
<reference evidence="16" key="1">
    <citation type="submission" date="2017-09" db="EMBL/GenBank/DDBJ databases">
        <title>Depth-based differentiation of microbial function through sediment-hosted aquifers and enrichment of novel symbionts in the deep terrestrial subsurface.</title>
        <authorList>
            <person name="Probst A.J."/>
            <person name="Ladd B."/>
            <person name="Jarett J.K."/>
            <person name="Geller-Mcgrath D.E."/>
            <person name="Sieber C.M.K."/>
            <person name="Emerson J.B."/>
            <person name="Anantharaman K."/>
            <person name="Thomas B.C."/>
            <person name="Malmstrom R."/>
            <person name="Stieglmeier M."/>
            <person name="Klingl A."/>
            <person name="Woyke T."/>
            <person name="Ryan C.M."/>
            <person name="Banfield J.F."/>
        </authorList>
    </citation>
    <scope>NUCLEOTIDE SEQUENCE [LARGE SCALE GENOMIC DNA]</scope>
</reference>
<dbReference type="EMBL" id="PFBE01000004">
    <property type="protein sequence ID" value="PIT91950.1"/>
    <property type="molecule type" value="Genomic_DNA"/>
</dbReference>
<evidence type="ECO:0000256" key="1">
    <source>
        <dbReference type="ARBA" id="ARBA00008226"/>
    </source>
</evidence>
<evidence type="ECO:0000313" key="16">
    <source>
        <dbReference type="Proteomes" id="UP000229530"/>
    </source>
</evidence>
<dbReference type="Gene3D" id="3.30.980.10">
    <property type="entry name" value="Threonyl-trna Synthetase, Chain A, domain 2"/>
    <property type="match status" value="1"/>
</dbReference>
<dbReference type="InterPro" id="IPR033728">
    <property type="entry name" value="ThrRS_core"/>
</dbReference>
<dbReference type="GO" id="GO:0006435">
    <property type="term" value="P:threonyl-tRNA aminoacylation"/>
    <property type="evidence" value="ECO:0007669"/>
    <property type="project" value="UniProtKB-UniRule"/>
</dbReference>
<comment type="catalytic activity">
    <reaction evidence="12">
        <text>tRNA(Thr) + L-threonine + ATP = L-threonyl-tRNA(Thr) + AMP + diphosphate + H(+)</text>
        <dbReference type="Rhea" id="RHEA:24624"/>
        <dbReference type="Rhea" id="RHEA-COMP:9670"/>
        <dbReference type="Rhea" id="RHEA-COMP:9704"/>
        <dbReference type="ChEBI" id="CHEBI:15378"/>
        <dbReference type="ChEBI" id="CHEBI:30616"/>
        <dbReference type="ChEBI" id="CHEBI:33019"/>
        <dbReference type="ChEBI" id="CHEBI:57926"/>
        <dbReference type="ChEBI" id="CHEBI:78442"/>
        <dbReference type="ChEBI" id="CHEBI:78534"/>
        <dbReference type="ChEBI" id="CHEBI:456215"/>
        <dbReference type="EC" id="6.1.1.3"/>
    </reaction>
</comment>
<keyword evidence="10" id="KW-0648">Protein biosynthesis</keyword>
<accession>A0A2M6WGL8</accession>
<dbReference type="InterPro" id="IPR006195">
    <property type="entry name" value="aa-tRNA-synth_II"/>
</dbReference>
<proteinExistence type="inferred from homology"/>
<dbReference type="PANTHER" id="PTHR11451">
    <property type="entry name" value="THREONINE-TRNA LIGASE"/>
    <property type="match status" value="1"/>
</dbReference>
<evidence type="ECO:0000256" key="13">
    <source>
        <dbReference type="NCBIfam" id="TIGR00418"/>
    </source>
</evidence>
<keyword evidence="6" id="KW-0547">Nucleotide-binding</keyword>
<dbReference type="GO" id="GO:0000049">
    <property type="term" value="F:tRNA binding"/>
    <property type="evidence" value="ECO:0007669"/>
    <property type="project" value="UniProtKB-KW"/>
</dbReference>
<comment type="similarity">
    <text evidence="1">Belongs to the class-II aminoacyl-tRNA synthetase family.</text>
</comment>
<evidence type="ECO:0000256" key="3">
    <source>
        <dbReference type="ARBA" id="ARBA00022555"/>
    </source>
</evidence>
<keyword evidence="5" id="KW-0479">Metal-binding</keyword>
<sequence length="603" mass="69007">DHIRHSLAHLLAAAVLKKYPKTKLGIGPVIEHGFYYDFYFANKHKSGHESPRITDTDLPEIEKMMRELIRAKLPFSGKRLAPAEAKKIFKGQPFKLELIKEFTKPTKGVKKEPLTIYITGDKNQRKSAFNPRESAFYDLCRGGHVKNTKEINPEAFKLTHIAGAYWRGSEKNQMLTRIYGLAFATKKELDKHLALEEEAKKRDHREIGKHQKLFMSHDMVGSGLPIWLPAGTVIKDEVQRFAEETEARAGYVRVSTPHIAKEELFKTSGHLPYYADSMFPPMKLDDGNYYLKAMNCPIHHLIYKSEPRSYRDLPLRLAEYGTVYRNELSGTLAGLLRVRMLSMNDAHIYCRTDQIESEFKAVIEMTLGYFKTFGLTDYWFRLSLWDPKNRKKYVNEPKNWRAAESTIHKVLKHLGVKFVEAKNEAAFYGPKVDVQFHSMGGREETMSTIQLDFTAKKRFGLSYIDKGGKSNGEVFVIHRAPLSTHERFMAFLIEHYAGAFPVWLSPVQAVVLPVGEKYAAYAKHVAGELKAQNMRVEISAANETLGKRIRDAELKKIPYILVVGEKEESTGTVNVRERHKKETATVLLAAFLKTIKNIIAERR</sequence>
<dbReference type="InterPro" id="IPR045864">
    <property type="entry name" value="aa-tRNA-synth_II/BPL/LPL"/>
</dbReference>
<dbReference type="InterPro" id="IPR036621">
    <property type="entry name" value="Anticodon-bd_dom_sf"/>
</dbReference>
<dbReference type="InterPro" id="IPR002320">
    <property type="entry name" value="Thr-tRNA-ligase_IIa"/>
</dbReference>
<dbReference type="Gene3D" id="3.40.50.800">
    <property type="entry name" value="Anticodon-binding domain"/>
    <property type="match status" value="1"/>
</dbReference>
<evidence type="ECO:0000313" key="15">
    <source>
        <dbReference type="EMBL" id="PIT91950.1"/>
    </source>
</evidence>
<organism evidence="15 16">
    <name type="scientific">Candidatus Jorgensenbacteria bacterium CG10_big_fil_rev_8_21_14_0_10_54_38</name>
    <dbReference type="NCBI Taxonomy" id="1974593"/>
    <lineage>
        <taxon>Bacteria</taxon>
        <taxon>Candidatus Joergenseniibacteriota</taxon>
    </lineage>
</organism>
<dbReference type="FunFam" id="3.30.930.10:FF:000002">
    <property type="entry name" value="Threonine--tRNA ligase"/>
    <property type="match status" value="1"/>
</dbReference>
<dbReference type="EC" id="6.1.1.3" evidence="2 13"/>
<dbReference type="Pfam" id="PF00587">
    <property type="entry name" value="tRNA-synt_2b"/>
    <property type="match status" value="1"/>
</dbReference>
<evidence type="ECO:0000256" key="12">
    <source>
        <dbReference type="ARBA" id="ARBA00049515"/>
    </source>
</evidence>
<dbReference type="PANTHER" id="PTHR11451:SF56">
    <property type="entry name" value="THREONINE--TRNA LIGASE 1"/>
    <property type="match status" value="1"/>
</dbReference>
<dbReference type="AlphaFoldDB" id="A0A2M6WGL8"/>
<dbReference type="PROSITE" id="PS50862">
    <property type="entry name" value="AA_TRNA_LIGASE_II"/>
    <property type="match status" value="1"/>
</dbReference>
<dbReference type="InterPro" id="IPR004154">
    <property type="entry name" value="Anticodon-bd"/>
</dbReference>
<dbReference type="InterPro" id="IPR018163">
    <property type="entry name" value="Thr/Ala-tRNA-synth_IIc_edit"/>
</dbReference>
<protein>
    <recommendedName>
        <fullName evidence="2 13">Threonine--tRNA ligase</fullName>
        <ecNumber evidence="2 13">6.1.1.3</ecNumber>
    </recommendedName>
</protein>
<feature type="domain" description="Aminoacyl-transfer RNA synthetases class-II family profile" evidence="14">
    <location>
        <begin position="234"/>
        <end position="501"/>
    </location>
</feature>
<dbReference type="FunFam" id="3.40.50.800:FF:000001">
    <property type="entry name" value="Threonine--tRNA ligase"/>
    <property type="match status" value="1"/>
</dbReference>
<evidence type="ECO:0000259" key="14">
    <source>
        <dbReference type="PROSITE" id="PS50862"/>
    </source>
</evidence>
<dbReference type="GO" id="GO:0046872">
    <property type="term" value="F:metal ion binding"/>
    <property type="evidence" value="ECO:0007669"/>
    <property type="project" value="UniProtKB-KW"/>
</dbReference>
<dbReference type="HAMAP" id="MF_00184">
    <property type="entry name" value="Thr_tRNA_synth"/>
    <property type="match status" value="1"/>
</dbReference>
<dbReference type="PRINTS" id="PR01047">
    <property type="entry name" value="TRNASYNTHTHR"/>
</dbReference>
<evidence type="ECO:0000256" key="7">
    <source>
        <dbReference type="ARBA" id="ARBA00022833"/>
    </source>
</evidence>
<evidence type="ECO:0000256" key="10">
    <source>
        <dbReference type="ARBA" id="ARBA00022917"/>
    </source>
</evidence>
<keyword evidence="4 15" id="KW-0436">Ligase</keyword>
<evidence type="ECO:0000256" key="9">
    <source>
        <dbReference type="ARBA" id="ARBA00022884"/>
    </source>
</evidence>
<feature type="non-terminal residue" evidence="15">
    <location>
        <position position="1"/>
    </location>
</feature>
<dbReference type="SUPFAM" id="SSF55186">
    <property type="entry name" value="ThrRS/AlaRS common domain"/>
    <property type="match status" value="1"/>
</dbReference>
<dbReference type="InterPro" id="IPR047246">
    <property type="entry name" value="ThrRS_anticodon"/>
</dbReference>
<keyword evidence="11" id="KW-0030">Aminoacyl-tRNA synthetase</keyword>
<dbReference type="CDD" id="cd00860">
    <property type="entry name" value="ThrRS_anticodon"/>
    <property type="match status" value="1"/>
</dbReference>
<keyword evidence="9" id="KW-0694">RNA-binding</keyword>
<comment type="caution">
    <text evidence="15">The sequence shown here is derived from an EMBL/GenBank/DDBJ whole genome shotgun (WGS) entry which is preliminary data.</text>
</comment>
<dbReference type="CDD" id="cd00771">
    <property type="entry name" value="ThrRS_core"/>
    <property type="match status" value="1"/>
</dbReference>
<dbReference type="Pfam" id="PF07973">
    <property type="entry name" value="tRNA_SAD"/>
    <property type="match status" value="1"/>
</dbReference>
<keyword evidence="8" id="KW-0067">ATP-binding</keyword>
<dbReference type="GO" id="GO:0005737">
    <property type="term" value="C:cytoplasm"/>
    <property type="evidence" value="ECO:0007669"/>
    <property type="project" value="UniProtKB-UniRule"/>
</dbReference>
<evidence type="ECO:0000256" key="6">
    <source>
        <dbReference type="ARBA" id="ARBA00022741"/>
    </source>
</evidence>
<dbReference type="InterPro" id="IPR012947">
    <property type="entry name" value="tRNA_SAD"/>
</dbReference>
<dbReference type="InterPro" id="IPR002314">
    <property type="entry name" value="aa-tRNA-synt_IIb"/>
</dbReference>
<gene>
    <name evidence="15" type="ORF">COU12_00250</name>
</gene>
<name>A0A2M6WGL8_9BACT</name>
<dbReference type="GO" id="GO:0004829">
    <property type="term" value="F:threonine-tRNA ligase activity"/>
    <property type="evidence" value="ECO:0007669"/>
    <property type="project" value="UniProtKB-UniRule"/>
</dbReference>
<evidence type="ECO:0000256" key="11">
    <source>
        <dbReference type="ARBA" id="ARBA00023146"/>
    </source>
</evidence>
<keyword evidence="3" id="KW-0820">tRNA-binding</keyword>
<keyword evidence="7" id="KW-0862">Zinc</keyword>
<dbReference type="SMART" id="SM00863">
    <property type="entry name" value="tRNA_SAD"/>
    <property type="match status" value="1"/>
</dbReference>
<evidence type="ECO:0000256" key="2">
    <source>
        <dbReference type="ARBA" id="ARBA00013163"/>
    </source>
</evidence>
<evidence type="ECO:0000256" key="4">
    <source>
        <dbReference type="ARBA" id="ARBA00022598"/>
    </source>
</evidence>
<dbReference type="NCBIfam" id="TIGR00418">
    <property type="entry name" value="thrS"/>
    <property type="match status" value="1"/>
</dbReference>
<dbReference type="Gene3D" id="3.30.930.10">
    <property type="entry name" value="Bira Bifunctional Protein, Domain 2"/>
    <property type="match status" value="1"/>
</dbReference>
<evidence type="ECO:0000256" key="5">
    <source>
        <dbReference type="ARBA" id="ARBA00022723"/>
    </source>
</evidence>
<dbReference type="Proteomes" id="UP000229530">
    <property type="component" value="Unassembled WGS sequence"/>
</dbReference>
<dbReference type="SUPFAM" id="SSF52954">
    <property type="entry name" value="Class II aaRS ABD-related"/>
    <property type="match status" value="1"/>
</dbReference>
<evidence type="ECO:0000256" key="8">
    <source>
        <dbReference type="ARBA" id="ARBA00022840"/>
    </source>
</evidence>
<dbReference type="SUPFAM" id="SSF55681">
    <property type="entry name" value="Class II aaRS and biotin synthetases"/>
    <property type="match status" value="1"/>
</dbReference>